<proteinExistence type="inferred from homology"/>
<dbReference type="SUPFAM" id="SSF74650">
    <property type="entry name" value="Galactose mutarotase-like"/>
    <property type="match status" value="1"/>
</dbReference>
<evidence type="ECO:0000259" key="6">
    <source>
        <dbReference type="Pfam" id="PF03632"/>
    </source>
</evidence>
<dbReference type="InterPro" id="IPR017045">
    <property type="entry name" value="Malt_Pase/Glycosyl_Hdrlase"/>
</dbReference>
<feature type="domain" description="Glycoside hydrolase family 65 N-terminal" evidence="8">
    <location>
        <begin position="11"/>
        <end position="251"/>
    </location>
</feature>
<dbReference type="GO" id="GO:0004553">
    <property type="term" value="F:hydrolase activity, hydrolyzing O-glycosyl compounds"/>
    <property type="evidence" value="ECO:0007669"/>
    <property type="project" value="TreeGrafter"/>
</dbReference>
<dbReference type="KEGG" id="ess:ATZ33_10365"/>
<dbReference type="Gene3D" id="2.70.98.40">
    <property type="entry name" value="Glycoside hydrolase, family 65, N-terminal domain"/>
    <property type="match status" value="1"/>
</dbReference>
<feature type="domain" description="Glycoside hydrolase family 65 central catalytic" evidence="6">
    <location>
        <begin position="313"/>
        <end position="659"/>
    </location>
</feature>
<dbReference type="InterPro" id="IPR005196">
    <property type="entry name" value="Glyco_hydro_65_N"/>
</dbReference>
<feature type="binding site" evidence="5">
    <location>
        <begin position="572"/>
        <end position="573"/>
    </location>
    <ligand>
        <name>substrate</name>
    </ligand>
</feature>
<sequence>MNSEYLLTLNDLNNQSPEYIETLFALSNGHLGIRTSSVVKGKTTHGNPGTFINGFYDTHPIVYGEWAYGYAKNHQTIVKLPDIRSLIIEIDGEKSNETDWLVEQTDFQLNMKTGMLEERYEIETLQGKKFTLSLCSFLSYSHSEISIFQYTIEALNFSGEMMITKNIAFQESKANDEGTIDPRVASSKSKLGIKQLNNEWLEVRTEFSGQAILISQLMETTDGANEIGCQSVSKRVFVRENQAVILTNYVVLSKPLTTDNCHVIETEKNKLTEVRNSLKFDQLVEEQVQHFSEFWQASDIEITGDPILQKGIRFNVFHLYQNAGRDGLTNFAAKGLTGEGYEGHYFWDTEMYILPFFIYTQPKIAKQLLTYRVSILPKAQERAKELAQESGALFAWRTINGEEASAYYPAGTAQVHINADIAYAFQLYERVTGDHQFIAESGAEVIFETARFWLNYGSWIGAEFCINGVTGPDEYTALVNNNYYTNKMAQNNLSYAVTLAQRLNSVKEEEWSAWQEAAEGMKLPYDHEQQLIKQDDTFFEKAKWPFAETPKENYPLLLHYHPMIIYKHQVCKQADALLAEMLFPQDYSMEQIQRDYQFYEDVTTHDSSLSRSIFSILASRTKQLDKAYSYFMDTALMDLTDLQGNAKDGIHAANMGGSWLSIIYGFAGLTSAGQTIQIENHLPKEIEALAFKLTIHGTPVKVQMDQQELNVTLLESNELSIKQVTKNKVIIVIH</sequence>
<dbReference type="Pfam" id="PF03632">
    <property type="entry name" value="Glyco_hydro_65m"/>
    <property type="match status" value="1"/>
</dbReference>
<evidence type="ECO:0000256" key="5">
    <source>
        <dbReference type="PIRSR" id="PIRSR036289-51"/>
    </source>
</evidence>
<dbReference type="Pfam" id="PF03633">
    <property type="entry name" value="Glyco_hydro_65C"/>
    <property type="match status" value="1"/>
</dbReference>
<evidence type="ECO:0000256" key="2">
    <source>
        <dbReference type="ARBA" id="ARBA00022676"/>
    </source>
</evidence>
<evidence type="ECO:0000256" key="4">
    <source>
        <dbReference type="PIRSR" id="PIRSR036289-50"/>
    </source>
</evidence>
<reference evidence="9 11" key="2">
    <citation type="submission" date="2015-12" db="EMBL/GenBank/DDBJ databases">
        <authorList>
            <person name="Lauer A."/>
            <person name="Humrighouse B."/>
            <person name="Loparev V."/>
            <person name="Shewmaker P.L."/>
            <person name="Whitney A.M."/>
            <person name="McLaughlin R.W."/>
        </authorList>
    </citation>
    <scope>NUCLEOTIDE SEQUENCE [LARGE SCALE GENOMIC DNA]</scope>
    <source>
        <strain evidence="9 11">LMG 23085</strain>
    </source>
</reference>
<feature type="binding site" evidence="5">
    <location>
        <begin position="347"/>
        <end position="348"/>
    </location>
    <ligand>
        <name>substrate</name>
    </ligand>
</feature>
<dbReference type="PANTHER" id="PTHR11051:SF8">
    <property type="entry name" value="PROTEIN-GLUCOSYLGALACTOSYLHYDROXYLYSINE GLUCOSIDASE"/>
    <property type="match status" value="1"/>
</dbReference>
<evidence type="ECO:0000313" key="12">
    <source>
        <dbReference type="Proteomes" id="UP000183039"/>
    </source>
</evidence>
<dbReference type="PANTHER" id="PTHR11051">
    <property type="entry name" value="GLYCOSYL HYDROLASE-RELATED"/>
    <property type="match status" value="1"/>
</dbReference>
<feature type="domain" description="Glycoside hydrolase family 65 C-terminal" evidence="7">
    <location>
        <begin position="674"/>
        <end position="722"/>
    </location>
</feature>
<gene>
    <name evidence="9" type="ORF">ATZ33_10365</name>
    <name evidence="10" type="ORF">RV15_GL001967</name>
</gene>
<dbReference type="GO" id="GO:0030246">
    <property type="term" value="F:carbohydrate binding"/>
    <property type="evidence" value="ECO:0007669"/>
    <property type="project" value="InterPro"/>
</dbReference>
<reference evidence="10 12" key="1">
    <citation type="submission" date="2014-12" db="EMBL/GenBank/DDBJ databases">
        <title>Draft genome sequences of 29 type strains of Enterococci.</title>
        <authorList>
            <person name="Zhong Z."/>
            <person name="Sun Z."/>
            <person name="Liu W."/>
            <person name="Zhang W."/>
            <person name="Zhang H."/>
        </authorList>
    </citation>
    <scope>NUCLEOTIDE SEQUENCE [LARGE SCALE GENOMIC DNA]</scope>
    <source>
        <strain evidence="10 12">DSM 22801</strain>
    </source>
</reference>
<organism evidence="10 12">
    <name type="scientific">Enterococcus silesiacus</name>
    <dbReference type="NCBI Taxonomy" id="332949"/>
    <lineage>
        <taxon>Bacteria</taxon>
        <taxon>Bacillati</taxon>
        <taxon>Bacillota</taxon>
        <taxon>Bacilli</taxon>
        <taxon>Lactobacillales</taxon>
        <taxon>Enterococcaceae</taxon>
        <taxon>Enterococcus</taxon>
    </lineage>
</organism>
<evidence type="ECO:0000259" key="7">
    <source>
        <dbReference type="Pfam" id="PF03633"/>
    </source>
</evidence>
<dbReference type="SUPFAM" id="SSF48208">
    <property type="entry name" value="Six-hairpin glycosidases"/>
    <property type="match status" value="1"/>
</dbReference>
<dbReference type="AlphaFoldDB" id="A0A0S3KBU6"/>
<dbReference type="Proteomes" id="UP000183039">
    <property type="component" value="Unassembled WGS sequence"/>
</dbReference>
<protein>
    <submittedName>
        <fullName evidence="9">Maltose phosphorylase</fullName>
    </submittedName>
</protein>
<keyword evidence="11" id="KW-1185">Reference proteome</keyword>
<dbReference type="InterPro" id="IPR005195">
    <property type="entry name" value="Glyco_hydro_65_M"/>
</dbReference>
<name>A0A0S3KBU6_9ENTE</name>
<dbReference type="Gene3D" id="1.50.10.10">
    <property type="match status" value="1"/>
</dbReference>
<evidence type="ECO:0000313" key="10">
    <source>
        <dbReference type="EMBL" id="OJG87574.1"/>
    </source>
</evidence>
<dbReference type="EMBL" id="CP013614">
    <property type="protein sequence ID" value="ALS01763.1"/>
    <property type="molecule type" value="Genomic_DNA"/>
</dbReference>
<dbReference type="InterPro" id="IPR012341">
    <property type="entry name" value="6hp_glycosidase-like_sf"/>
</dbReference>
<dbReference type="EMBL" id="JXLC01000028">
    <property type="protein sequence ID" value="OJG87574.1"/>
    <property type="molecule type" value="Genomic_DNA"/>
</dbReference>
<evidence type="ECO:0000313" key="11">
    <source>
        <dbReference type="Proteomes" id="UP000065511"/>
    </source>
</evidence>
<dbReference type="GO" id="GO:0016757">
    <property type="term" value="F:glycosyltransferase activity"/>
    <property type="evidence" value="ECO:0007669"/>
    <property type="project" value="UniProtKB-KW"/>
</dbReference>
<feature type="active site" description="Proton donor" evidence="4">
    <location>
        <position position="474"/>
    </location>
</feature>
<dbReference type="Pfam" id="PF03636">
    <property type="entry name" value="Glyco_hydro_65N"/>
    <property type="match status" value="1"/>
</dbReference>
<comment type="similarity">
    <text evidence="1">Belongs to the glycosyl hydrolase 65 family.</text>
</comment>
<dbReference type="InterPro" id="IPR005194">
    <property type="entry name" value="Glyco_hydro_65_C"/>
</dbReference>
<dbReference type="Proteomes" id="UP000065511">
    <property type="component" value="Chromosome"/>
</dbReference>
<keyword evidence="2" id="KW-0328">Glycosyltransferase</keyword>
<dbReference type="GO" id="GO:0005975">
    <property type="term" value="P:carbohydrate metabolic process"/>
    <property type="evidence" value="ECO:0007669"/>
    <property type="project" value="InterPro"/>
</dbReference>
<dbReference type="RefSeq" id="WP_071878949.1">
    <property type="nucleotide sequence ID" value="NZ_JXLC01000028.1"/>
</dbReference>
<dbReference type="Gene3D" id="2.60.420.10">
    <property type="entry name" value="Maltose phosphorylase, domain 3"/>
    <property type="match status" value="1"/>
</dbReference>
<evidence type="ECO:0000256" key="1">
    <source>
        <dbReference type="ARBA" id="ARBA00006768"/>
    </source>
</evidence>
<dbReference type="InterPro" id="IPR037018">
    <property type="entry name" value="GH65_N"/>
</dbReference>
<evidence type="ECO:0000259" key="8">
    <source>
        <dbReference type="Pfam" id="PF03636"/>
    </source>
</evidence>
<evidence type="ECO:0000313" key="9">
    <source>
        <dbReference type="EMBL" id="ALS01763.1"/>
    </source>
</evidence>
<dbReference type="PIRSF" id="PIRSF036289">
    <property type="entry name" value="Glycosyl_hydrolase_malt_phosph"/>
    <property type="match status" value="1"/>
</dbReference>
<keyword evidence="3" id="KW-0808">Transferase</keyword>
<evidence type="ECO:0000256" key="3">
    <source>
        <dbReference type="ARBA" id="ARBA00022679"/>
    </source>
</evidence>
<accession>A0A0S3KBU6</accession>
<dbReference type="OrthoDB" id="9758855at2"/>
<dbReference type="InterPro" id="IPR011013">
    <property type="entry name" value="Gal_mutarotase_sf_dom"/>
</dbReference>
<dbReference type="InterPro" id="IPR008928">
    <property type="entry name" value="6-hairpin_glycosidase_sf"/>
</dbReference>